<dbReference type="HAMAP" id="MF_00775">
    <property type="entry name" value="UPF0311"/>
    <property type="match status" value="1"/>
</dbReference>
<comment type="similarity">
    <text evidence="1">Belongs to the UPF0311 family.</text>
</comment>
<comment type="caution">
    <text evidence="2">The sequence shown here is derived from an EMBL/GenBank/DDBJ whole genome shotgun (WGS) entry which is preliminary data.</text>
</comment>
<reference evidence="2" key="1">
    <citation type="submission" date="2023-02" db="EMBL/GenBank/DDBJ databases">
        <title>Description of Roseinatronobacter alkalisoli sp. nov., an alkaliphilic bacerium isolated from soda soil.</title>
        <authorList>
            <person name="Wei W."/>
        </authorList>
    </citation>
    <scope>NUCLEOTIDE SEQUENCE</scope>
    <source>
        <strain evidence="2">HJB301</strain>
    </source>
</reference>
<dbReference type="PANTHER" id="PTHR37315:SF1">
    <property type="entry name" value="UPF0311 PROTEIN BLR7842"/>
    <property type="match status" value="1"/>
</dbReference>
<proteinExistence type="inferred from homology"/>
<evidence type="ECO:0000313" key="3">
    <source>
        <dbReference type="Proteomes" id="UP001431784"/>
    </source>
</evidence>
<dbReference type="Pfam" id="PF11578">
    <property type="entry name" value="DUF3237"/>
    <property type="match status" value="1"/>
</dbReference>
<sequence>MITVSGRNSDPDTTAESRKMQEPALKLLFEASGQVSPPMVIGQVRGSRRQVIPIEPDGPFEGERIRGRMVSGFDWQWVRPDGVTAVEATYLLETDDGVLVECRNTGIRHGPPEVMARMGRGELVDPSEYYFRATPVFTAPEGKYDWLNRSLFLSTGARYPDGVRLRFYEIT</sequence>
<dbReference type="EMBL" id="JAQZSM010000005">
    <property type="protein sequence ID" value="MDD7970936.1"/>
    <property type="molecule type" value="Genomic_DNA"/>
</dbReference>
<organism evidence="2 3">
    <name type="scientific">Roseinatronobacter alkalisoli</name>
    <dbReference type="NCBI Taxonomy" id="3028235"/>
    <lineage>
        <taxon>Bacteria</taxon>
        <taxon>Pseudomonadati</taxon>
        <taxon>Pseudomonadota</taxon>
        <taxon>Alphaproteobacteria</taxon>
        <taxon>Rhodobacterales</taxon>
        <taxon>Paracoccaceae</taxon>
        <taxon>Roseinatronobacter</taxon>
    </lineage>
</organism>
<name>A0ABT5T975_9RHOB</name>
<gene>
    <name evidence="2" type="ORF">PUT78_07485</name>
</gene>
<evidence type="ECO:0000256" key="1">
    <source>
        <dbReference type="HAMAP-Rule" id="MF_00775"/>
    </source>
</evidence>
<dbReference type="RefSeq" id="WP_274351626.1">
    <property type="nucleotide sequence ID" value="NZ_JAQZSM010000005.1"/>
</dbReference>
<protein>
    <recommendedName>
        <fullName evidence="1">UPF0311 protein PUT78_07485</fullName>
    </recommendedName>
</protein>
<dbReference type="Gene3D" id="2.40.160.20">
    <property type="match status" value="1"/>
</dbReference>
<dbReference type="InterPro" id="IPR020915">
    <property type="entry name" value="UPF0311"/>
</dbReference>
<dbReference type="Proteomes" id="UP001431784">
    <property type="component" value="Unassembled WGS sequence"/>
</dbReference>
<dbReference type="PANTHER" id="PTHR37315">
    <property type="entry name" value="UPF0311 PROTEIN BLR7842"/>
    <property type="match status" value="1"/>
</dbReference>
<evidence type="ECO:0000313" key="2">
    <source>
        <dbReference type="EMBL" id="MDD7970936.1"/>
    </source>
</evidence>
<accession>A0ABT5T975</accession>
<keyword evidence="3" id="KW-1185">Reference proteome</keyword>